<proteinExistence type="predicted"/>
<keyword evidence="1" id="KW-1133">Transmembrane helix</keyword>
<dbReference type="EMBL" id="CP023777">
    <property type="protein sequence ID" value="ATL48772.1"/>
    <property type="molecule type" value="Genomic_DNA"/>
</dbReference>
<dbReference type="Proteomes" id="UP000220133">
    <property type="component" value="Chromosome"/>
</dbReference>
<keyword evidence="1" id="KW-0472">Membrane</keyword>
<dbReference type="KEGG" id="cbae:COR50_17270"/>
<evidence type="ECO:0000256" key="1">
    <source>
        <dbReference type="SAM" id="Phobius"/>
    </source>
</evidence>
<accession>A0A291QY16</accession>
<protein>
    <submittedName>
        <fullName evidence="2">Uncharacterized protein</fullName>
    </submittedName>
</protein>
<reference evidence="2 3" key="1">
    <citation type="submission" date="2017-10" db="EMBL/GenBank/DDBJ databases">
        <title>Paenichitinophaga pekingensis gen. nov., sp. nov., isolated from activated sludge.</title>
        <authorList>
            <person name="Jin D."/>
            <person name="Kong X."/>
            <person name="Deng Y."/>
            <person name="Bai Z."/>
        </authorList>
    </citation>
    <scope>NUCLEOTIDE SEQUENCE [LARGE SCALE GENOMIC DNA]</scope>
    <source>
        <strain evidence="2 3">13</strain>
    </source>
</reference>
<name>A0A291QY16_9BACT</name>
<sequence>MTQESPRKYHPVYYFIIILASASAVASFFMFSSRHWIVGIISLAVTAVFIYLARFYKEKVGKQ</sequence>
<feature type="transmembrane region" description="Helical" evidence="1">
    <location>
        <begin position="12"/>
        <end position="30"/>
    </location>
</feature>
<organism evidence="2 3">
    <name type="scientific">Chitinophaga caeni</name>
    <dbReference type="NCBI Taxonomy" id="2029983"/>
    <lineage>
        <taxon>Bacteria</taxon>
        <taxon>Pseudomonadati</taxon>
        <taxon>Bacteroidota</taxon>
        <taxon>Chitinophagia</taxon>
        <taxon>Chitinophagales</taxon>
        <taxon>Chitinophagaceae</taxon>
        <taxon>Chitinophaga</taxon>
    </lineage>
</organism>
<dbReference type="AlphaFoldDB" id="A0A291QY16"/>
<keyword evidence="3" id="KW-1185">Reference proteome</keyword>
<gene>
    <name evidence="2" type="ORF">COR50_17270</name>
</gene>
<feature type="transmembrane region" description="Helical" evidence="1">
    <location>
        <begin position="36"/>
        <end position="56"/>
    </location>
</feature>
<keyword evidence="1" id="KW-0812">Transmembrane</keyword>
<evidence type="ECO:0000313" key="2">
    <source>
        <dbReference type="EMBL" id="ATL48772.1"/>
    </source>
</evidence>
<evidence type="ECO:0000313" key="3">
    <source>
        <dbReference type="Proteomes" id="UP000220133"/>
    </source>
</evidence>